<feature type="region of interest" description="Disordered" evidence="3">
    <location>
        <begin position="314"/>
        <end position="340"/>
    </location>
</feature>
<name>A0AAU9IJC5_9CILI</name>
<dbReference type="EMBL" id="CAJZBQ010000014">
    <property type="protein sequence ID" value="CAG9315604.1"/>
    <property type="molecule type" value="Genomic_DNA"/>
</dbReference>
<accession>A0AAU9IJC5</accession>
<feature type="compositionally biased region" description="Basic and acidic residues" evidence="3">
    <location>
        <begin position="326"/>
        <end position="340"/>
    </location>
</feature>
<keyword evidence="1" id="KW-0853">WD repeat</keyword>
<dbReference type="InterPro" id="IPR001680">
    <property type="entry name" value="WD40_rpt"/>
</dbReference>
<dbReference type="InterPro" id="IPR036322">
    <property type="entry name" value="WD40_repeat_dom_sf"/>
</dbReference>
<protein>
    <submittedName>
        <fullName evidence="4">Uncharacterized protein</fullName>
    </submittedName>
</protein>
<evidence type="ECO:0000256" key="1">
    <source>
        <dbReference type="ARBA" id="ARBA00022574"/>
    </source>
</evidence>
<dbReference type="SMART" id="SM00320">
    <property type="entry name" value="WD40"/>
    <property type="match status" value="3"/>
</dbReference>
<dbReference type="AlphaFoldDB" id="A0AAU9IJC5"/>
<keyword evidence="2" id="KW-0677">Repeat</keyword>
<dbReference type="PANTHER" id="PTHR22889">
    <property type="entry name" value="WD REPEAT-CONTAINING PROTEIN 89"/>
    <property type="match status" value="1"/>
</dbReference>
<keyword evidence="5" id="KW-1185">Reference proteome</keyword>
<dbReference type="SUPFAM" id="SSF50978">
    <property type="entry name" value="WD40 repeat-like"/>
    <property type="match status" value="1"/>
</dbReference>
<comment type="caution">
    <text evidence="4">The sequence shown here is derived from an EMBL/GenBank/DDBJ whole genome shotgun (WGS) entry which is preliminary data.</text>
</comment>
<feature type="compositionally biased region" description="Low complexity" evidence="3">
    <location>
        <begin position="314"/>
        <end position="325"/>
    </location>
</feature>
<evidence type="ECO:0000256" key="2">
    <source>
        <dbReference type="ARBA" id="ARBA00022737"/>
    </source>
</evidence>
<dbReference type="Gene3D" id="2.130.10.10">
    <property type="entry name" value="YVTN repeat-like/Quinoprotein amine dehydrogenase"/>
    <property type="match status" value="2"/>
</dbReference>
<sequence length="340" mass="37780">MALTLQGFIKPASGEDYCVDLRLNFGLLAAGFSHSNTIHIFNASGLNTLQVLHANTTQTLSEISLIDENTITWCDRAGAIGIIDIRNSTEVHKIQTRDEWFCIDSSGYNLASGSNQGMKVWDIRNFQLKKHYQDIHADKSDVSSIKLSPYYSNIMVTCSDDSLMSIINIEAEEDDDYTLLNLEEPGLKVGFVDNNVYCVTMSRYVEYNPHADNNEIPPEVVQKLPISDFQMDNPNPNFFIGPAGFGPDKSILIGSHEGGLWASSIRNPKICYPGVGHTQAVRAAATLYDGTIVTGSEDSSIISWRIDRNATVAEAEVESKSSSSTNDKRPSREERYYRPY</sequence>
<reference evidence="4" key="1">
    <citation type="submission" date="2021-09" db="EMBL/GenBank/DDBJ databases">
        <authorList>
            <consortium name="AG Swart"/>
            <person name="Singh M."/>
            <person name="Singh A."/>
            <person name="Seah K."/>
            <person name="Emmerich C."/>
        </authorList>
    </citation>
    <scope>NUCLEOTIDE SEQUENCE</scope>
    <source>
        <strain evidence="4">ATCC30299</strain>
    </source>
</reference>
<evidence type="ECO:0000313" key="5">
    <source>
        <dbReference type="Proteomes" id="UP001162131"/>
    </source>
</evidence>
<dbReference type="Proteomes" id="UP001162131">
    <property type="component" value="Unassembled WGS sequence"/>
</dbReference>
<evidence type="ECO:0000313" key="4">
    <source>
        <dbReference type="EMBL" id="CAG9315604.1"/>
    </source>
</evidence>
<evidence type="ECO:0000256" key="3">
    <source>
        <dbReference type="SAM" id="MobiDB-lite"/>
    </source>
</evidence>
<dbReference type="InterPro" id="IPR015943">
    <property type="entry name" value="WD40/YVTN_repeat-like_dom_sf"/>
</dbReference>
<dbReference type="Pfam" id="PF00400">
    <property type="entry name" value="WD40"/>
    <property type="match status" value="1"/>
</dbReference>
<dbReference type="InterPro" id="IPR039328">
    <property type="entry name" value="WDR89"/>
</dbReference>
<organism evidence="4 5">
    <name type="scientific">Blepharisma stoltei</name>
    <dbReference type="NCBI Taxonomy" id="1481888"/>
    <lineage>
        <taxon>Eukaryota</taxon>
        <taxon>Sar</taxon>
        <taxon>Alveolata</taxon>
        <taxon>Ciliophora</taxon>
        <taxon>Postciliodesmatophora</taxon>
        <taxon>Heterotrichea</taxon>
        <taxon>Heterotrichida</taxon>
        <taxon>Blepharismidae</taxon>
        <taxon>Blepharisma</taxon>
    </lineage>
</organism>
<dbReference type="PANTHER" id="PTHR22889:SF0">
    <property type="entry name" value="WD REPEAT-CONTAINING PROTEIN 89"/>
    <property type="match status" value="1"/>
</dbReference>
<gene>
    <name evidence="4" type="ORF">BSTOLATCC_MIC14357</name>
</gene>
<proteinExistence type="predicted"/>